<dbReference type="Pfam" id="PF08534">
    <property type="entry name" value="Redoxin"/>
    <property type="match status" value="1"/>
</dbReference>
<dbReference type="GO" id="GO:0015036">
    <property type="term" value="F:disulfide oxidoreductase activity"/>
    <property type="evidence" value="ECO:0007669"/>
    <property type="project" value="UniProtKB-ARBA"/>
</dbReference>
<keyword evidence="2" id="KW-0201">Cytochrome c-type biogenesis</keyword>
<comment type="caution">
    <text evidence="5">The sequence shown here is derived from an EMBL/GenBank/DDBJ whole genome shotgun (WGS) entry which is preliminary data.</text>
</comment>
<dbReference type="PROSITE" id="PS51352">
    <property type="entry name" value="THIOREDOXIN_2"/>
    <property type="match status" value="1"/>
</dbReference>
<dbReference type="CDD" id="cd02966">
    <property type="entry name" value="TlpA_like_family"/>
    <property type="match status" value="1"/>
</dbReference>
<dbReference type="GO" id="GO:0016853">
    <property type="term" value="F:isomerase activity"/>
    <property type="evidence" value="ECO:0007669"/>
    <property type="project" value="UniProtKB-KW"/>
</dbReference>
<dbReference type="InterPro" id="IPR013740">
    <property type="entry name" value="Redoxin"/>
</dbReference>
<evidence type="ECO:0000256" key="1">
    <source>
        <dbReference type="ARBA" id="ARBA00004196"/>
    </source>
</evidence>
<dbReference type="GO" id="GO:0017004">
    <property type="term" value="P:cytochrome complex assembly"/>
    <property type="evidence" value="ECO:0007669"/>
    <property type="project" value="UniProtKB-KW"/>
</dbReference>
<dbReference type="PANTHER" id="PTHR42852">
    <property type="entry name" value="THIOL:DISULFIDE INTERCHANGE PROTEIN DSBE"/>
    <property type="match status" value="1"/>
</dbReference>
<dbReference type="InterPro" id="IPR036249">
    <property type="entry name" value="Thioredoxin-like_sf"/>
</dbReference>
<keyword evidence="5" id="KW-0413">Isomerase</keyword>
<evidence type="ECO:0000256" key="2">
    <source>
        <dbReference type="ARBA" id="ARBA00022748"/>
    </source>
</evidence>
<dbReference type="InterPro" id="IPR017937">
    <property type="entry name" value="Thioredoxin_CS"/>
</dbReference>
<dbReference type="Proteomes" id="UP000532373">
    <property type="component" value="Unassembled WGS sequence"/>
</dbReference>
<protein>
    <submittedName>
        <fullName evidence="5">Thiol-disulfide isomerase/thioredoxin</fullName>
    </submittedName>
</protein>
<dbReference type="SUPFAM" id="SSF52833">
    <property type="entry name" value="Thioredoxin-like"/>
    <property type="match status" value="1"/>
</dbReference>
<dbReference type="PROSITE" id="PS00194">
    <property type="entry name" value="THIOREDOXIN_1"/>
    <property type="match status" value="1"/>
</dbReference>
<sequence length="224" mass="23292">MFPAPRHILVAAVAGVIAGAVAVYVSTTLPGNNTPPTSVVADTKAASPDDKLCAAKAERAKVVGAAATGHVAAMMPADPPQSLKTLAFNDPEGKPMTIADHAGRTLLVNLWATWCAPCRAEMPALDALEREMGGEEFEVVAINVDTGDDTKPKKFLEDTGVASLGHYRDNTLGVFNDLKKRGLALGLPVTLLIDGEGCLLANMNGPAEWAGPDAKKLIEAALAE</sequence>
<dbReference type="InterPro" id="IPR013766">
    <property type="entry name" value="Thioredoxin_domain"/>
</dbReference>
<dbReference type="NCBIfam" id="NF047696">
    <property type="entry name" value="ThlDiSintTplARhiz"/>
    <property type="match status" value="1"/>
</dbReference>
<evidence type="ECO:0000256" key="3">
    <source>
        <dbReference type="ARBA" id="ARBA00023284"/>
    </source>
</evidence>
<dbReference type="AlphaFoldDB" id="A0A8E1WLR8"/>
<feature type="domain" description="Thioredoxin" evidence="4">
    <location>
        <begin position="77"/>
        <end position="223"/>
    </location>
</feature>
<dbReference type="Gene3D" id="3.40.30.10">
    <property type="entry name" value="Glutaredoxin"/>
    <property type="match status" value="1"/>
</dbReference>
<dbReference type="PANTHER" id="PTHR42852:SF13">
    <property type="entry name" value="PROTEIN DIPZ"/>
    <property type="match status" value="1"/>
</dbReference>
<dbReference type="InterPro" id="IPR050553">
    <property type="entry name" value="Thioredoxin_ResA/DsbE_sf"/>
</dbReference>
<keyword evidence="3" id="KW-0676">Redox-active center</keyword>
<proteinExistence type="predicted"/>
<evidence type="ECO:0000313" key="5">
    <source>
        <dbReference type="EMBL" id="MBB6470089.1"/>
    </source>
</evidence>
<comment type="subcellular location">
    <subcellularLocation>
        <location evidence="1">Cell envelope</location>
    </subcellularLocation>
</comment>
<dbReference type="EMBL" id="JACHGI010000022">
    <property type="protein sequence ID" value="MBB6470089.1"/>
    <property type="molecule type" value="Genomic_DNA"/>
</dbReference>
<gene>
    <name evidence="5" type="ORF">HNQ96_005983</name>
</gene>
<reference evidence="5 6" key="1">
    <citation type="submission" date="2020-08" db="EMBL/GenBank/DDBJ databases">
        <title>Genomic Encyclopedia of Type Strains, Phase IV (KMG-IV): sequencing the most valuable type-strain genomes for metagenomic binning, comparative biology and taxonomic classification.</title>
        <authorList>
            <person name="Goeker M."/>
        </authorList>
    </citation>
    <scope>NUCLEOTIDE SEQUENCE [LARGE SCALE GENOMIC DNA]</scope>
    <source>
        <strain evidence="5 6">DSM 17454</strain>
    </source>
</reference>
<evidence type="ECO:0000313" key="6">
    <source>
        <dbReference type="Proteomes" id="UP000532373"/>
    </source>
</evidence>
<accession>A0A8E1WLR8</accession>
<evidence type="ECO:0000259" key="4">
    <source>
        <dbReference type="PROSITE" id="PS51352"/>
    </source>
</evidence>
<name>A0A8E1WLR8_9HYPH</name>
<organism evidence="5 6">
    <name type="scientific">Aminobacter carboxidus</name>
    <dbReference type="NCBI Taxonomy" id="376165"/>
    <lineage>
        <taxon>Bacteria</taxon>
        <taxon>Pseudomonadati</taxon>
        <taxon>Pseudomonadota</taxon>
        <taxon>Alphaproteobacteria</taxon>
        <taxon>Hyphomicrobiales</taxon>
        <taxon>Phyllobacteriaceae</taxon>
        <taxon>Aminobacter</taxon>
    </lineage>
</organism>
<dbReference type="GO" id="GO:0030313">
    <property type="term" value="C:cell envelope"/>
    <property type="evidence" value="ECO:0007669"/>
    <property type="project" value="UniProtKB-SubCell"/>
</dbReference>